<evidence type="ECO:0000256" key="5">
    <source>
        <dbReference type="ARBA" id="ARBA00022692"/>
    </source>
</evidence>
<gene>
    <name evidence="10" type="ORF">ACFPT7_03950</name>
</gene>
<dbReference type="RefSeq" id="WP_263333703.1">
    <property type="nucleotide sequence ID" value="NZ_JAGSYH010000002.1"/>
</dbReference>
<dbReference type="PANTHER" id="PTHR33908">
    <property type="entry name" value="MANNOSYLTRANSFERASE YKCB-RELATED"/>
    <property type="match status" value="1"/>
</dbReference>
<keyword evidence="2" id="KW-1003">Cell membrane</keyword>
<accession>A0ABW1EEL4</accession>
<dbReference type="InterPro" id="IPR050297">
    <property type="entry name" value="LipidA_mod_glycosyltrf_83"/>
</dbReference>
<sequence length="666" mass="74202">MTDSSLSASRPVNTISVRAVWALLLAIFAVIYLAALHTPPLLDDADASHAQAAAHMAETGDLVTLKVDGIRYLEKPPLPYWIVAGLYKVIGENAFATRLPNALAVLGCAWIAWLWCRRAWGDRAALYAALGTLTTCGPFLYTRFFIPEALLSFLLLLALFCLLTGLESGRPVRFYVAWAALALAMLAKGLIAPVFFFAAAIPLLLLSGQWRRWRTLKPFSGLLLFLLIAAPWHILAGLQNPDQGHPIGNHPTLGNVHGFWYFYFLNEHVFRFLGTRYPHDYSKLPFAAYWLLPIVWTFPWSLFFPAALVIAWRTRHSWLQHLRKDAGQTVDFYLDHAVREDVATYVSRLKFRTRSAWLLGIFAGFTLLFFSISTNQEYYTWPAWIPLIMLTSGMLAGIEETSEERREAGIASGTFGRRWIVGAHVVYTIIGLTIVVFLGIGLWQSRQLPYVSDIGTLLAHRAVGDYELSMSHLFDLTGPSFAALRLPAGIAAVVLLIGPVTGLALRMARKNIAATTSIALTSAIFLIAAHIAFARFAPMLSSRQLAETLLHKASPSDDFIVFGDQSDASSVIFYTHRFFGHPAQLVMERCSQHGNGSSLLWGSCYPDAPNIFLSQDQLATEWGQGPRHWIFAQDTNRSKVEQLLSGRLIPVQTIADKTLWTDRPLQ</sequence>
<feature type="domain" description="Glycosyltransferase RgtA/B/C/D-like" evidence="9">
    <location>
        <begin position="75"/>
        <end position="233"/>
    </location>
</feature>
<feature type="transmembrane region" description="Helical" evidence="8">
    <location>
        <begin position="378"/>
        <end position="398"/>
    </location>
</feature>
<evidence type="ECO:0000256" key="8">
    <source>
        <dbReference type="SAM" id="Phobius"/>
    </source>
</evidence>
<feature type="transmembrane region" description="Helical" evidence="8">
    <location>
        <begin position="15"/>
        <end position="35"/>
    </location>
</feature>
<dbReference type="EC" id="2.4.-.-" evidence="10"/>
<evidence type="ECO:0000256" key="1">
    <source>
        <dbReference type="ARBA" id="ARBA00004651"/>
    </source>
</evidence>
<evidence type="ECO:0000256" key="7">
    <source>
        <dbReference type="ARBA" id="ARBA00023136"/>
    </source>
</evidence>
<comment type="caution">
    <text evidence="10">The sequence shown here is derived from an EMBL/GenBank/DDBJ whole genome shotgun (WGS) entry which is preliminary data.</text>
</comment>
<dbReference type="EMBL" id="JBHSPH010000001">
    <property type="protein sequence ID" value="MFC5861433.1"/>
    <property type="molecule type" value="Genomic_DNA"/>
</dbReference>
<evidence type="ECO:0000313" key="11">
    <source>
        <dbReference type="Proteomes" id="UP001596091"/>
    </source>
</evidence>
<dbReference type="PANTHER" id="PTHR33908:SF3">
    <property type="entry name" value="UNDECAPRENYL PHOSPHATE-ALPHA-4-AMINO-4-DEOXY-L-ARABINOSE ARABINOSYL TRANSFERASE"/>
    <property type="match status" value="1"/>
</dbReference>
<proteinExistence type="predicted"/>
<comment type="subcellular location">
    <subcellularLocation>
        <location evidence="1">Cell membrane</location>
        <topology evidence="1">Multi-pass membrane protein</topology>
    </subcellularLocation>
</comment>
<protein>
    <submittedName>
        <fullName evidence="10">ArnT family glycosyltransferase</fullName>
        <ecNumber evidence="10">2.4.-.-</ecNumber>
    </submittedName>
</protein>
<keyword evidence="7 8" id="KW-0472">Membrane</keyword>
<reference evidence="11" key="1">
    <citation type="journal article" date="2019" name="Int. J. Syst. Evol. Microbiol.">
        <title>The Global Catalogue of Microorganisms (GCM) 10K type strain sequencing project: providing services to taxonomists for standard genome sequencing and annotation.</title>
        <authorList>
            <consortium name="The Broad Institute Genomics Platform"/>
            <consortium name="The Broad Institute Genome Sequencing Center for Infectious Disease"/>
            <person name="Wu L."/>
            <person name="Ma J."/>
        </authorList>
    </citation>
    <scope>NUCLEOTIDE SEQUENCE [LARGE SCALE GENOMIC DNA]</scope>
    <source>
        <strain evidence="11">JCM 4087</strain>
    </source>
</reference>
<keyword evidence="4 10" id="KW-0808">Transferase</keyword>
<dbReference type="Pfam" id="PF13231">
    <property type="entry name" value="PMT_2"/>
    <property type="match status" value="1"/>
</dbReference>
<evidence type="ECO:0000259" key="9">
    <source>
        <dbReference type="Pfam" id="PF13231"/>
    </source>
</evidence>
<feature type="transmembrane region" description="Helical" evidence="8">
    <location>
        <begin position="419"/>
        <end position="443"/>
    </location>
</feature>
<evidence type="ECO:0000256" key="4">
    <source>
        <dbReference type="ARBA" id="ARBA00022679"/>
    </source>
</evidence>
<keyword evidence="6 8" id="KW-1133">Transmembrane helix</keyword>
<keyword evidence="11" id="KW-1185">Reference proteome</keyword>
<evidence type="ECO:0000256" key="2">
    <source>
        <dbReference type="ARBA" id="ARBA00022475"/>
    </source>
</evidence>
<evidence type="ECO:0000313" key="10">
    <source>
        <dbReference type="EMBL" id="MFC5861433.1"/>
    </source>
</evidence>
<feature type="transmembrane region" description="Helical" evidence="8">
    <location>
        <begin position="287"/>
        <end position="312"/>
    </location>
</feature>
<feature type="transmembrane region" description="Helical" evidence="8">
    <location>
        <begin position="149"/>
        <end position="166"/>
    </location>
</feature>
<keyword evidence="3 10" id="KW-0328">Glycosyltransferase</keyword>
<name>A0ABW1EEL4_9BACT</name>
<dbReference type="InterPro" id="IPR038731">
    <property type="entry name" value="RgtA/B/C-like"/>
</dbReference>
<evidence type="ECO:0000256" key="3">
    <source>
        <dbReference type="ARBA" id="ARBA00022676"/>
    </source>
</evidence>
<dbReference type="Proteomes" id="UP001596091">
    <property type="component" value="Unassembled WGS sequence"/>
</dbReference>
<feature type="transmembrane region" description="Helical" evidence="8">
    <location>
        <begin position="482"/>
        <end position="505"/>
    </location>
</feature>
<organism evidence="10 11">
    <name type="scientific">Acidicapsa dinghuensis</name>
    <dbReference type="NCBI Taxonomy" id="2218256"/>
    <lineage>
        <taxon>Bacteria</taxon>
        <taxon>Pseudomonadati</taxon>
        <taxon>Acidobacteriota</taxon>
        <taxon>Terriglobia</taxon>
        <taxon>Terriglobales</taxon>
        <taxon>Acidobacteriaceae</taxon>
        <taxon>Acidicapsa</taxon>
    </lineage>
</organism>
<feature type="transmembrane region" description="Helical" evidence="8">
    <location>
        <begin position="512"/>
        <end position="533"/>
    </location>
</feature>
<keyword evidence="5 8" id="KW-0812">Transmembrane</keyword>
<feature type="transmembrane region" description="Helical" evidence="8">
    <location>
        <begin position="355"/>
        <end position="372"/>
    </location>
</feature>
<feature type="transmembrane region" description="Helical" evidence="8">
    <location>
        <begin position="95"/>
        <end position="113"/>
    </location>
</feature>
<feature type="transmembrane region" description="Helical" evidence="8">
    <location>
        <begin position="218"/>
        <end position="235"/>
    </location>
</feature>
<dbReference type="GO" id="GO:0016757">
    <property type="term" value="F:glycosyltransferase activity"/>
    <property type="evidence" value="ECO:0007669"/>
    <property type="project" value="UniProtKB-KW"/>
</dbReference>
<evidence type="ECO:0000256" key="6">
    <source>
        <dbReference type="ARBA" id="ARBA00022989"/>
    </source>
</evidence>
<feature type="transmembrane region" description="Helical" evidence="8">
    <location>
        <begin position="178"/>
        <end position="206"/>
    </location>
</feature>